<dbReference type="Proteomes" id="UP000823674">
    <property type="component" value="Chromosome A02"/>
</dbReference>
<proteinExistence type="predicted"/>
<gene>
    <name evidence="1" type="primary">A02p036280.1_BraROA</name>
    <name evidence="1" type="ORF">IGI04_007133</name>
</gene>
<sequence length="99" mass="11494">MNHIMTFICPRWSYTSNLSEYEDESIILYLNDASNSSEERNDIWNNLADACHSLSLQINEHWLQDFFLSLVNFLAPLISDHPDTCEPTMPFTYCGNKSI</sequence>
<accession>A0ABQ7NIZ1</accession>
<keyword evidence="2" id="KW-1185">Reference proteome</keyword>
<organism evidence="1 2">
    <name type="scientific">Brassica rapa subsp. trilocularis</name>
    <dbReference type="NCBI Taxonomy" id="1813537"/>
    <lineage>
        <taxon>Eukaryota</taxon>
        <taxon>Viridiplantae</taxon>
        <taxon>Streptophyta</taxon>
        <taxon>Embryophyta</taxon>
        <taxon>Tracheophyta</taxon>
        <taxon>Spermatophyta</taxon>
        <taxon>Magnoliopsida</taxon>
        <taxon>eudicotyledons</taxon>
        <taxon>Gunneridae</taxon>
        <taxon>Pentapetalae</taxon>
        <taxon>rosids</taxon>
        <taxon>malvids</taxon>
        <taxon>Brassicales</taxon>
        <taxon>Brassicaceae</taxon>
        <taxon>Brassiceae</taxon>
        <taxon>Brassica</taxon>
    </lineage>
</organism>
<evidence type="ECO:0000313" key="2">
    <source>
        <dbReference type="Proteomes" id="UP000823674"/>
    </source>
</evidence>
<dbReference type="EMBL" id="JADBGQ010000002">
    <property type="protein sequence ID" value="KAG5410814.1"/>
    <property type="molecule type" value="Genomic_DNA"/>
</dbReference>
<reference evidence="1 2" key="1">
    <citation type="submission" date="2021-03" db="EMBL/GenBank/DDBJ databases">
        <authorList>
            <person name="King G.J."/>
            <person name="Bancroft I."/>
            <person name="Baten A."/>
            <person name="Bloomfield J."/>
            <person name="Borpatragohain P."/>
            <person name="He Z."/>
            <person name="Irish N."/>
            <person name="Irwin J."/>
            <person name="Liu K."/>
            <person name="Mauleon R.P."/>
            <person name="Moore J."/>
            <person name="Morris R."/>
            <person name="Ostergaard L."/>
            <person name="Wang B."/>
            <person name="Wells R."/>
        </authorList>
    </citation>
    <scope>NUCLEOTIDE SEQUENCE [LARGE SCALE GENOMIC DNA]</scope>
    <source>
        <strain evidence="1">R-o-18</strain>
        <tissue evidence="1">Leaf</tissue>
    </source>
</reference>
<comment type="caution">
    <text evidence="1">The sequence shown here is derived from an EMBL/GenBank/DDBJ whole genome shotgun (WGS) entry which is preliminary data.</text>
</comment>
<protein>
    <submittedName>
        <fullName evidence="1">Uncharacterized protein</fullName>
    </submittedName>
</protein>
<name>A0ABQ7NIZ1_BRACM</name>
<evidence type="ECO:0000313" key="1">
    <source>
        <dbReference type="EMBL" id="KAG5410814.1"/>
    </source>
</evidence>